<evidence type="ECO:0000313" key="1">
    <source>
        <dbReference type="EMBL" id="KAJ7683368.1"/>
    </source>
</evidence>
<sequence>MRSILMLFRADRFMYEIDYGASGTVWKALDLWSARLVAIKIFHPYREEFDDAHRVAAIHRILSACPDSRLGLFAQLLNEDTYELDGYLVFELGATSLDRFICGSVKSRCGSQSQYIVRQLLQAVTSNTHGHQTSQYYPSR</sequence>
<dbReference type="InterPro" id="IPR011009">
    <property type="entry name" value="Kinase-like_dom_sf"/>
</dbReference>
<dbReference type="Gene3D" id="1.10.510.10">
    <property type="entry name" value="Transferase(Phosphotransferase) domain 1"/>
    <property type="match status" value="1"/>
</dbReference>
<accession>A0AAD7GD08</accession>
<evidence type="ECO:0008006" key="3">
    <source>
        <dbReference type="Google" id="ProtNLM"/>
    </source>
</evidence>
<proteinExistence type="predicted"/>
<comment type="caution">
    <text evidence="1">The sequence shown here is derived from an EMBL/GenBank/DDBJ whole genome shotgun (WGS) entry which is preliminary data.</text>
</comment>
<keyword evidence="2" id="KW-1185">Reference proteome</keyword>
<dbReference type="EMBL" id="JARKIE010000109">
    <property type="protein sequence ID" value="KAJ7683368.1"/>
    <property type="molecule type" value="Genomic_DNA"/>
</dbReference>
<dbReference type="AlphaFoldDB" id="A0AAD7GD08"/>
<dbReference type="Proteomes" id="UP001221757">
    <property type="component" value="Unassembled WGS sequence"/>
</dbReference>
<name>A0AAD7GD08_MYCRO</name>
<protein>
    <recommendedName>
        <fullName evidence="3">Protein kinase domain-containing protein</fullName>
    </recommendedName>
</protein>
<evidence type="ECO:0000313" key="2">
    <source>
        <dbReference type="Proteomes" id="UP001221757"/>
    </source>
</evidence>
<reference evidence="1" key="1">
    <citation type="submission" date="2023-03" db="EMBL/GenBank/DDBJ databases">
        <title>Massive genome expansion in bonnet fungi (Mycena s.s.) driven by repeated elements and novel gene families across ecological guilds.</title>
        <authorList>
            <consortium name="Lawrence Berkeley National Laboratory"/>
            <person name="Harder C.B."/>
            <person name="Miyauchi S."/>
            <person name="Viragh M."/>
            <person name="Kuo A."/>
            <person name="Thoen E."/>
            <person name="Andreopoulos B."/>
            <person name="Lu D."/>
            <person name="Skrede I."/>
            <person name="Drula E."/>
            <person name="Henrissat B."/>
            <person name="Morin E."/>
            <person name="Kohler A."/>
            <person name="Barry K."/>
            <person name="LaButti K."/>
            <person name="Morin E."/>
            <person name="Salamov A."/>
            <person name="Lipzen A."/>
            <person name="Mereny Z."/>
            <person name="Hegedus B."/>
            <person name="Baldrian P."/>
            <person name="Stursova M."/>
            <person name="Weitz H."/>
            <person name="Taylor A."/>
            <person name="Grigoriev I.V."/>
            <person name="Nagy L.G."/>
            <person name="Martin F."/>
            <person name="Kauserud H."/>
        </authorList>
    </citation>
    <scope>NUCLEOTIDE SEQUENCE</scope>
    <source>
        <strain evidence="1">CBHHK067</strain>
    </source>
</reference>
<dbReference type="SUPFAM" id="SSF56112">
    <property type="entry name" value="Protein kinase-like (PK-like)"/>
    <property type="match status" value="1"/>
</dbReference>
<gene>
    <name evidence="1" type="ORF">B0H17DRAFT_1227870</name>
</gene>
<dbReference type="Gene3D" id="3.30.200.20">
    <property type="entry name" value="Phosphorylase Kinase, domain 1"/>
    <property type="match status" value="1"/>
</dbReference>
<organism evidence="1 2">
    <name type="scientific">Mycena rosella</name>
    <name type="common">Pink bonnet</name>
    <name type="synonym">Agaricus rosellus</name>
    <dbReference type="NCBI Taxonomy" id="1033263"/>
    <lineage>
        <taxon>Eukaryota</taxon>
        <taxon>Fungi</taxon>
        <taxon>Dikarya</taxon>
        <taxon>Basidiomycota</taxon>
        <taxon>Agaricomycotina</taxon>
        <taxon>Agaricomycetes</taxon>
        <taxon>Agaricomycetidae</taxon>
        <taxon>Agaricales</taxon>
        <taxon>Marasmiineae</taxon>
        <taxon>Mycenaceae</taxon>
        <taxon>Mycena</taxon>
    </lineage>
</organism>